<reference evidence="1" key="1">
    <citation type="submission" date="2019-09" db="EMBL/GenBank/DDBJ databases">
        <title>Characterisation of the sponge microbiome using genome-centric metagenomics.</title>
        <authorList>
            <person name="Engelberts J.P."/>
            <person name="Robbins S.J."/>
            <person name="De Goeij J.M."/>
            <person name="Aranda M."/>
            <person name="Bell S.C."/>
            <person name="Webster N.S."/>
        </authorList>
    </citation>
    <scope>NUCLEOTIDE SEQUENCE</scope>
    <source>
        <strain evidence="1">SB0664_bin_43</strain>
    </source>
</reference>
<dbReference type="AlphaFoldDB" id="A0A6B0XYI4"/>
<feature type="non-terminal residue" evidence="1">
    <location>
        <position position="83"/>
    </location>
</feature>
<sequence length="83" mass="8097">MSPGIRSGLLAVTTALSLSGCGQFEQVEVLKPQVVTSPLAPSAAKTVEELDVTTAAERDAAVAAGAAGSLLGETVASLGDATA</sequence>
<name>A0A6B0XYI4_9RHOB</name>
<proteinExistence type="predicted"/>
<evidence type="ECO:0000313" key="1">
    <source>
        <dbReference type="EMBL" id="MXY33608.1"/>
    </source>
</evidence>
<gene>
    <name evidence="1" type="ORF">F4Y60_05870</name>
</gene>
<organism evidence="1">
    <name type="scientific">Boseongicola sp. SB0664_bin_43</name>
    <dbReference type="NCBI Taxonomy" id="2604844"/>
    <lineage>
        <taxon>Bacteria</taxon>
        <taxon>Pseudomonadati</taxon>
        <taxon>Pseudomonadota</taxon>
        <taxon>Alphaproteobacteria</taxon>
        <taxon>Rhodobacterales</taxon>
        <taxon>Paracoccaceae</taxon>
        <taxon>Boseongicola</taxon>
    </lineage>
</organism>
<comment type="caution">
    <text evidence="1">The sequence shown here is derived from an EMBL/GenBank/DDBJ whole genome shotgun (WGS) entry which is preliminary data.</text>
</comment>
<dbReference type="PROSITE" id="PS51257">
    <property type="entry name" value="PROKAR_LIPOPROTEIN"/>
    <property type="match status" value="1"/>
</dbReference>
<dbReference type="EMBL" id="VXRY01000237">
    <property type="protein sequence ID" value="MXY33608.1"/>
    <property type="molecule type" value="Genomic_DNA"/>
</dbReference>
<protein>
    <submittedName>
        <fullName evidence="1">Uncharacterized protein</fullName>
    </submittedName>
</protein>
<accession>A0A6B0XYI4</accession>